<evidence type="ECO:0000313" key="2">
    <source>
        <dbReference type="EMBL" id="TRW47143.1"/>
    </source>
</evidence>
<feature type="region of interest" description="Disordered" evidence="1">
    <location>
        <begin position="43"/>
        <end position="70"/>
    </location>
</feature>
<evidence type="ECO:0000256" key="1">
    <source>
        <dbReference type="SAM" id="MobiDB-lite"/>
    </source>
</evidence>
<dbReference type="SUPFAM" id="SSF46689">
    <property type="entry name" value="Homeodomain-like"/>
    <property type="match status" value="1"/>
</dbReference>
<accession>A0A552WXT9</accession>
<dbReference type="RefSeq" id="WP_143416978.1">
    <property type="nucleotide sequence ID" value="NZ_VJXR01000004.1"/>
</dbReference>
<comment type="caution">
    <text evidence="2">The sequence shown here is derived from an EMBL/GenBank/DDBJ whole genome shotgun (WGS) entry which is preliminary data.</text>
</comment>
<proteinExistence type="predicted"/>
<dbReference type="EMBL" id="VJXR01000004">
    <property type="protein sequence ID" value="TRW47143.1"/>
    <property type="molecule type" value="Genomic_DNA"/>
</dbReference>
<organism evidence="2 3">
    <name type="scientific">Georgenia yuyongxinii</name>
    <dbReference type="NCBI Taxonomy" id="2589797"/>
    <lineage>
        <taxon>Bacteria</taxon>
        <taxon>Bacillati</taxon>
        <taxon>Actinomycetota</taxon>
        <taxon>Actinomycetes</taxon>
        <taxon>Micrococcales</taxon>
        <taxon>Bogoriellaceae</taxon>
        <taxon>Georgenia</taxon>
    </lineage>
</organism>
<dbReference type="InterPro" id="IPR002514">
    <property type="entry name" value="Transposase_8"/>
</dbReference>
<dbReference type="Proteomes" id="UP000318693">
    <property type="component" value="Unassembled WGS sequence"/>
</dbReference>
<feature type="region of interest" description="Disordered" evidence="1">
    <location>
        <begin position="112"/>
        <end position="138"/>
    </location>
</feature>
<dbReference type="GO" id="GO:0004803">
    <property type="term" value="F:transposase activity"/>
    <property type="evidence" value="ECO:0007669"/>
    <property type="project" value="InterPro"/>
</dbReference>
<dbReference type="Pfam" id="PF01527">
    <property type="entry name" value="HTH_Tnp_1"/>
    <property type="match status" value="1"/>
</dbReference>
<dbReference type="GO" id="GO:0003677">
    <property type="term" value="F:DNA binding"/>
    <property type="evidence" value="ECO:0007669"/>
    <property type="project" value="InterPro"/>
</dbReference>
<protein>
    <submittedName>
        <fullName evidence="2">Transposase</fullName>
    </submittedName>
</protein>
<sequence length="138" mass="15710">MTESKGVMRRRHTINERIAIIEEYELTEMGVRSGVLRRHEFSASTMSTWRRQKREGLLEPSEHKESRRLTRKERAEFLALQKENTALKARLAQVESTVEVLGKTSALLGALAKSATPDQAPEPEPPVTRRSAVVRSSW</sequence>
<gene>
    <name evidence="2" type="ORF">FJ693_02610</name>
</gene>
<dbReference type="InterPro" id="IPR009057">
    <property type="entry name" value="Homeodomain-like_sf"/>
</dbReference>
<evidence type="ECO:0000313" key="3">
    <source>
        <dbReference type="Proteomes" id="UP000318693"/>
    </source>
</evidence>
<feature type="compositionally biased region" description="Basic and acidic residues" evidence="1">
    <location>
        <begin position="54"/>
        <end position="70"/>
    </location>
</feature>
<name>A0A552WXT9_9MICO</name>
<keyword evidence="3" id="KW-1185">Reference proteome</keyword>
<dbReference type="AlphaFoldDB" id="A0A552WXT9"/>
<reference evidence="2 3" key="1">
    <citation type="submission" date="2019-07" db="EMBL/GenBank/DDBJ databases">
        <title>Georgenia wutianyii sp. nov. and Georgenia *** sp. nov. isolated from plateau pika (Ochotona curzoniae) in the Qinghai-Tibet plateau of China.</title>
        <authorList>
            <person name="Tian Z."/>
        </authorList>
    </citation>
    <scope>NUCLEOTIDE SEQUENCE [LARGE SCALE GENOMIC DNA]</scope>
    <source>
        <strain evidence="2 3">Z446</strain>
    </source>
</reference>
<dbReference type="GO" id="GO:0006313">
    <property type="term" value="P:DNA transposition"/>
    <property type="evidence" value="ECO:0007669"/>
    <property type="project" value="InterPro"/>
</dbReference>